<reference evidence="4" key="1">
    <citation type="submission" date="2017-09" db="EMBL/GenBank/DDBJ databases">
        <title>FDA dAtabase for Regulatory Grade micrObial Sequences (FDA-ARGOS): Supporting development and validation of Infectious Disease Dx tests.</title>
        <authorList>
            <person name="Minogue T."/>
            <person name="Wolcott M."/>
            <person name="Wasieloski L."/>
            <person name="Aguilar W."/>
            <person name="Moore D."/>
            <person name="Tallon L."/>
            <person name="Sadzewicz L."/>
            <person name="Ott S."/>
            <person name="Zhao X."/>
            <person name="Nagaraj S."/>
            <person name="Vavikolanu K."/>
            <person name="Aluvathingal J."/>
            <person name="Nadendla S."/>
            <person name="Sichtig H."/>
        </authorList>
    </citation>
    <scope>NUCLEOTIDE SEQUENCE [LARGE SCALE GENOMIC DNA]</scope>
    <source>
        <strain evidence="4">FDAARGOS_387</strain>
    </source>
</reference>
<feature type="transmembrane region" description="Helical" evidence="1">
    <location>
        <begin position="139"/>
        <end position="161"/>
    </location>
</feature>
<name>A0A2C6DG88_9GAMM</name>
<protein>
    <submittedName>
        <fullName evidence="2">Transporter</fullName>
    </submittedName>
</protein>
<reference evidence="2" key="2">
    <citation type="submission" date="2017-09" db="EMBL/GenBank/DDBJ databases">
        <title>FDA dAtabase for Regulatory Grade micrObial Sequences (FDA-ARGOS): Supporting development and validation of Infectious Disease Dx tests.</title>
        <authorList>
            <person name="Minogue T."/>
            <person name="Wolcott M."/>
            <person name="Wasieloski L."/>
            <person name="Aguilar W."/>
            <person name="Moore D."/>
            <person name="Tallon L.J."/>
            <person name="Sadzewicz L."/>
            <person name="Ott S."/>
            <person name="Zhao X."/>
            <person name="Nagaraj S."/>
            <person name="Vavikolanu K."/>
            <person name="Aluvathingal J."/>
            <person name="Nadendla S."/>
            <person name="Sichtig H."/>
        </authorList>
    </citation>
    <scope>NUCLEOTIDE SEQUENCE</scope>
    <source>
        <strain evidence="2">FDAARGOS_387</strain>
    </source>
</reference>
<organism evidence="2 4">
    <name type="scientific">Budvicia aquatica</name>
    <dbReference type="NCBI Taxonomy" id="82979"/>
    <lineage>
        <taxon>Bacteria</taxon>
        <taxon>Pseudomonadati</taxon>
        <taxon>Pseudomonadota</taxon>
        <taxon>Gammaproteobacteria</taxon>
        <taxon>Enterobacterales</taxon>
        <taxon>Budviciaceae</taxon>
        <taxon>Budvicia</taxon>
    </lineage>
</organism>
<evidence type="ECO:0000313" key="2">
    <source>
        <dbReference type="EMBL" id="PHI30226.1"/>
    </source>
</evidence>
<feature type="transmembrane region" description="Helical" evidence="1">
    <location>
        <begin position="102"/>
        <end position="119"/>
    </location>
</feature>
<gene>
    <name evidence="2" type="ORF">CRN84_13190</name>
    <name evidence="3" type="ORF">NCTC12282_03746</name>
</gene>
<keyword evidence="1" id="KW-0812">Transmembrane</keyword>
<dbReference type="Proteomes" id="UP000373449">
    <property type="component" value="Unassembled WGS sequence"/>
</dbReference>
<evidence type="ECO:0000313" key="3">
    <source>
        <dbReference type="EMBL" id="VFS49282.1"/>
    </source>
</evidence>
<dbReference type="EMBL" id="PDDX01000001">
    <property type="protein sequence ID" value="PHI30226.1"/>
    <property type="molecule type" value="Genomic_DNA"/>
</dbReference>
<proteinExistence type="predicted"/>
<reference evidence="3 5" key="3">
    <citation type="submission" date="2019-03" db="EMBL/GenBank/DDBJ databases">
        <authorList>
            <consortium name="Pathogen Informatics"/>
        </authorList>
    </citation>
    <scope>NUCLEOTIDE SEQUENCE [LARGE SCALE GENOMIC DNA]</scope>
    <source>
        <strain evidence="3 5">NCTC12282</strain>
    </source>
</reference>
<keyword evidence="1" id="KW-1133">Transmembrane helix</keyword>
<dbReference type="STRING" id="1111728.GCA_000427805_00835"/>
<dbReference type="EMBL" id="CAADJA010000002">
    <property type="protein sequence ID" value="VFS49282.1"/>
    <property type="molecule type" value="Genomic_DNA"/>
</dbReference>
<sequence length="205" mass="23338">MQTELQTLLRAIKQFLIYSLAASVAIGMLCLDVTLTGNQFGEYSGVQITQELMLLSVIILFSILAIKRPEIRQSSILIAGFFGCMFIRELDSFFDLISHGFWIYPALAITAVCLIMVSFNIRQTLKQLAEYTRSPSYGFMIAGLVCILVFSRLFGMKYIWYGLDPEHSKYLLYHIKSAVEEGTELFGYSLCFISAFYYRSEIGKK</sequence>
<keyword evidence="1" id="KW-0472">Membrane</keyword>
<feature type="transmembrane region" description="Helical" evidence="1">
    <location>
        <begin position="48"/>
        <end position="66"/>
    </location>
</feature>
<keyword evidence="4" id="KW-1185">Reference proteome</keyword>
<evidence type="ECO:0000313" key="4">
    <source>
        <dbReference type="Proteomes" id="UP000224974"/>
    </source>
</evidence>
<dbReference type="OrthoDB" id="1425700at2"/>
<accession>A0A2C6DG88</accession>
<dbReference type="RefSeq" id="WP_036015448.1">
    <property type="nucleotide sequence ID" value="NZ_CAADJA010000002.1"/>
</dbReference>
<dbReference type="Proteomes" id="UP000224974">
    <property type="component" value="Unassembled WGS sequence"/>
</dbReference>
<feature type="transmembrane region" description="Helical" evidence="1">
    <location>
        <begin position="73"/>
        <end position="90"/>
    </location>
</feature>
<evidence type="ECO:0000313" key="5">
    <source>
        <dbReference type="Proteomes" id="UP000373449"/>
    </source>
</evidence>
<dbReference type="AlphaFoldDB" id="A0A2C6DG88"/>
<evidence type="ECO:0000256" key="1">
    <source>
        <dbReference type="SAM" id="Phobius"/>
    </source>
</evidence>
<feature type="transmembrane region" description="Helical" evidence="1">
    <location>
        <begin position="15"/>
        <end position="36"/>
    </location>
</feature>